<feature type="region of interest" description="Disordered" evidence="1">
    <location>
        <begin position="1"/>
        <end position="20"/>
    </location>
</feature>
<organism evidence="2 3">
    <name type="scientific">Gemmata palustris</name>
    <dbReference type="NCBI Taxonomy" id="2822762"/>
    <lineage>
        <taxon>Bacteria</taxon>
        <taxon>Pseudomonadati</taxon>
        <taxon>Planctomycetota</taxon>
        <taxon>Planctomycetia</taxon>
        <taxon>Gemmatales</taxon>
        <taxon>Gemmataceae</taxon>
        <taxon>Gemmata</taxon>
    </lineage>
</organism>
<evidence type="ECO:0000256" key="1">
    <source>
        <dbReference type="SAM" id="MobiDB-lite"/>
    </source>
</evidence>
<evidence type="ECO:0000313" key="3">
    <source>
        <dbReference type="Proteomes" id="UP000676565"/>
    </source>
</evidence>
<comment type="caution">
    <text evidence="2">The sequence shown here is derived from an EMBL/GenBank/DDBJ whole genome shotgun (WGS) entry which is preliminary data.</text>
</comment>
<dbReference type="Proteomes" id="UP000676565">
    <property type="component" value="Unassembled WGS sequence"/>
</dbReference>
<gene>
    <name evidence="2" type="ORF">J8F10_21135</name>
</gene>
<dbReference type="EMBL" id="JAGKQQ010000001">
    <property type="protein sequence ID" value="MBP3957764.1"/>
    <property type="molecule type" value="Genomic_DNA"/>
</dbReference>
<accession>A0ABS5BVM4</accession>
<keyword evidence="3" id="KW-1185">Reference proteome</keyword>
<reference evidence="2 3" key="1">
    <citation type="submission" date="2021-04" db="EMBL/GenBank/DDBJ databases">
        <authorList>
            <person name="Ivanova A."/>
        </authorList>
    </citation>
    <scope>NUCLEOTIDE SEQUENCE [LARGE SCALE GENOMIC DNA]</scope>
    <source>
        <strain evidence="2 3">G18</strain>
    </source>
</reference>
<evidence type="ECO:0000313" key="2">
    <source>
        <dbReference type="EMBL" id="MBP3957764.1"/>
    </source>
</evidence>
<name>A0ABS5BVM4_9BACT</name>
<proteinExistence type="predicted"/>
<sequence>MSQTYRVRYSLKPSTQHHGGADVATVDVEGDLEAIPRLLPPGAYIMYVEDLTGGRDVHWTRWPKSYRPGFGT</sequence>
<protein>
    <submittedName>
        <fullName evidence="2">Uncharacterized protein</fullName>
    </submittedName>
</protein>
<dbReference type="RefSeq" id="WP_210657130.1">
    <property type="nucleotide sequence ID" value="NZ_JAGKQQ010000001.1"/>
</dbReference>